<evidence type="ECO:0000313" key="2">
    <source>
        <dbReference type="EMBL" id="KAL0170344.1"/>
    </source>
</evidence>
<evidence type="ECO:0000259" key="1">
    <source>
        <dbReference type="Pfam" id="PF02223"/>
    </source>
</evidence>
<protein>
    <recommendedName>
        <fullName evidence="1">Thymidylate kinase-like domain-containing protein</fullName>
    </recommendedName>
</protein>
<dbReference type="EMBL" id="JAMKFB020000017">
    <property type="protein sequence ID" value="KAL0170344.1"/>
    <property type="molecule type" value="Genomic_DNA"/>
</dbReference>
<dbReference type="Gene3D" id="3.40.50.300">
    <property type="entry name" value="P-loop containing nucleotide triphosphate hydrolases"/>
    <property type="match status" value="1"/>
</dbReference>
<evidence type="ECO:0000313" key="3">
    <source>
        <dbReference type="Proteomes" id="UP001529510"/>
    </source>
</evidence>
<organism evidence="2 3">
    <name type="scientific">Cirrhinus mrigala</name>
    <name type="common">Mrigala</name>
    <dbReference type="NCBI Taxonomy" id="683832"/>
    <lineage>
        <taxon>Eukaryota</taxon>
        <taxon>Metazoa</taxon>
        <taxon>Chordata</taxon>
        <taxon>Craniata</taxon>
        <taxon>Vertebrata</taxon>
        <taxon>Euteleostomi</taxon>
        <taxon>Actinopterygii</taxon>
        <taxon>Neopterygii</taxon>
        <taxon>Teleostei</taxon>
        <taxon>Ostariophysi</taxon>
        <taxon>Cypriniformes</taxon>
        <taxon>Cyprinidae</taxon>
        <taxon>Labeoninae</taxon>
        <taxon>Labeonini</taxon>
        <taxon>Cirrhinus</taxon>
    </lineage>
</organism>
<dbReference type="AlphaFoldDB" id="A0ABD0P8E4"/>
<dbReference type="InterPro" id="IPR039430">
    <property type="entry name" value="Thymidylate_kin-like_dom"/>
</dbReference>
<proteinExistence type="predicted"/>
<gene>
    <name evidence="2" type="ORF">M9458_034940</name>
</gene>
<dbReference type="InterPro" id="IPR027417">
    <property type="entry name" value="P-loop_NTPase"/>
</dbReference>
<accession>A0ABD0P8E4</accession>
<reference evidence="2 3" key="1">
    <citation type="submission" date="2024-05" db="EMBL/GenBank/DDBJ databases">
        <title>Genome sequencing and assembly of Indian major carp, Cirrhinus mrigala (Hamilton, 1822).</title>
        <authorList>
            <person name="Mohindra V."/>
            <person name="Chowdhury L.M."/>
            <person name="Lal K."/>
            <person name="Jena J.K."/>
        </authorList>
    </citation>
    <scope>NUCLEOTIDE SEQUENCE [LARGE SCALE GENOMIC DNA]</scope>
    <source>
        <strain evidence="2">CM1030</strain>
        <tissue evidence="2">Blood</tissue>
    </source>
</reference>
<dbReference type="SUPFAM" id="SSF52540">
    <property type="entry name" value="P-loop containing nucleoside triphosphate hydrolases"/>
    <property type="match status" value="1"/>
</dbReference>
<feature type="non-terminal residue" evidence="2">
    <location>
        <position position="1"/>
    </location>
</feature>
<comment type="caution">
    <text evidence="2">The sequence shown here is derived from an EMBL/GenBank/DDBJ whole genome shotgun (WGS) entry which is preliminary data.</text>
</comment>
<feature type="domain" description="Thymidylate kinase-like" evidence="1">
    <location>
        <begin position="24"/>
        <end position="64"/>
    </location>
</feature>
<keyword evidence="3" id="KW-1185">Reference proteome</keyword>
<dbReference type="Pfam" id="PF02223">
    <property type="entry name" value="Thymidylate_kin"/>
    <property type="match status" value="1"/>
</dbReference>
<dbReference type="Proteomes" id="UP001529510">
    <property type="component" value="Unassembled WGS sequence"/>
</dbReference>
<sequence>TAAYAIATAVGGRVENLPKPGSELYQWPEDLLKPNLVLLLTVSPEERLRRLRDRGQDKTVEEAELEINQLFRLK</sequence>
<name>A0ABD0P8E4_CIRMR</name>